<feature type="transmembrane region" description="Helical" evidence="1">
    <location>
        <begin position="39"/>
        <end position="64"/>
    </location>
</feature>
<dbReference type="EMBL" id="RJVK01000003">
    <property type="protein sequence ID" value="ROR39539.1"/>
    <property type="molecule type" value="Genomic_DNA"/>
</dbReference>
<evidence type="ECO:0000256" key="1">
    <source>
        <dbReference type="SAM" id="Phobius"/>
    </source>
</evidence>
<sequence length="105" mass="12647">MTMLEYIKYILKIIKFLWFGSISKNIVYLGDRYIKINRILLLIILVCHYMFFPIIIFFLFGMFLNLNFSVLISGVFAFFIMFIVDFFIACLLLMLTQKRFNNKKN</sequence>
<comment type="caution">
    <text evidence="2">The sequence shown here is derived from an EMBL/GenBank/DDBJ whole genome shotgun (WGS) entry which is preliminary data.</text>
</comment>
<evidence type="ECO:0000313" key="3">
    <source>
        <dbReference type="Proteomes" id="UP000272781"/>
    </source>
</evidence>
<dbReference type="AlphaFoldDB" id="A0AAJ4RCB2"/>
<feature type="transmembrane region" description="Helical" evidence="1">
    <location>
        <begin position="70"/>
        <end position="95"/>
    </location>
</feature>
<gene>
    <name evidence="2" type="ORF">EDC58_1481</name>
</gene>
<name>A0AAJ4RCB2_9BACT</name>
<protein>
    <submittedName>
        <fullName evidence="2">Uncharacterized protein</fullName>
    </submittedName>
</protein>
<reference evidence="2 3" key="1">
    <citation type="submission" date="2018-11" db="EMBL/GenBank/DDBJ databases">
        <title>Genomic Encyclopedia of Type Strains, Phase IV (KMG-IV): sequencing the most valuable type-strain genomes for metagenomic binning, comparative biology and taxonomic classification.</title>
        <authorList>
            <person name="Goeker M."/>
        </authorList>
    </citation>
    <scope>NUCLEOTIDE SEQUENCE [LARGE SCALE GENOMIC DNA]</scope>
    <source>
        <strain evidence="2 3">DSM 27783</strain>
    </source>
</reference>
<keyword evidence="1" id="KW-1133">Transmembrane helix</keyword>
<keyword evidence="1" id="KW-0472">Membrane</keyword>
<evidence type="ECO:0000313" key="2">
    <source>
        <dbReference type="EMBL" id="ROR39539.1"/>
    </source>
</evidence>
<keyword evidence="1" id="KW-0812">Transmembrane</keyword>
<organism evidence="2 3">
    <name type="scientific">Caminibacter pacificus</name>
    <dbReference type="NCBI Taxonomy" id="1424653"/>
    <lineage>
        <taxon>Bacteria</taxon>
        <taxon>Pseudomonadati</taxon>
        <taxon>Campylobacterota</taxon>
        <taxon>Epsilonproteobacteria</taxon>
        <taxon>Nautiliales</taxon>
        <taxon>Nautiliaceae</taxon>
        <taxon>Caminibacter</taxon>
    </lineage>
</organism>
<proteinExistence type="predicted"/>
<accession>A0AAJ4RCB2</accession>
<dbReference type="Proteomes" id="UP000272781">
    <property type="component" value="Unassembled WGS sequence"/>
</dbReference>